<feature type="region of interest" description="Disordered" evidence="1">
    <location>
        <begin position="1323"/>
        <end position="1378"/>
    </location>
</feature>
<keyword evidence="2" id="KW-0812">Transmembrane</keyword>
<feature type="domain" description="EGF-like" evidence="3">
    <location>
        <begin position="937"/>
        <end position="984"/>
    </location>
</feature>
<dbReference type="InterPro" id="IPR009030">
    <property type="entry name" value="Growth_fac_rcpt_cys_sf"/>
</dbReference>
<feature type="transmembrane region" description="Helical" evidence="2">
    <location>
        <begin position="313"/>
        <end position="332"/>
    </location>
</feature>
<feature type="transmembrane region" description="Helical" evidence="2">
    <location>
        <begin position="7"/>
        <end position="34"/>
    </location>
</feature>
<keyword evidence="5" id="KW-1185">Reference proteome</keyword>
<evidence type="ECO:0000256" key="2">
    <source>
        <dbReference type="SAM" id="Phobius"/>
    </source>
</evidence>
<evidence type="ECO:0000313" key="5">
    <source>
        <dbReference type="Proteomes" id="UP001189429"/>
    </source>
</evidence>
<comment type="caution">
    <text evidence="4">The sequence shown here is derived from an EMBL/GenBank/DDBJ whole genome shotgun (WGS) entry which is preliminary data.</text>
</comment>
<gene>
    <name evidence="4" type="ORF">PCOR1329_LOCUS51278</name>
</gene>
<feature type="domain" description="EGF-like" evidence="3">
    <location>
        <begin position="1016"/>
        <end position="1050"/>
    </location>
</feature>
<proteinExistence type="predicted"/>
<dbReference type="InterPro" id="IPR000742">
    <property type="entry name" value="EGF"/>
</dbReference>
<evidence type="ECO:0000256" key="1">
    <source>
        <dbReference type="SAM" id="MobiDB-lite"/>
    </source>
</evidence>
<dbReference type="SMART" id="SM01411">
    <property type="entry name" value="Ephrin_rec_like"/>
    <property type="match status" value="3"/>
</dbReference>
<feature type="domain" description="EGF-like" evidence="3">
    <location>
        <begin position="1084"/>
        <end position="1131"/>
    </location>
</feature>
<dbReference type="InterPro" id="IPR035914">
    <property type="entry name" value="Sperma_CUB_dom_sf"/>
</dbReference>
<protein>
    <recommendedName>
        <fullName evidence="3">EGF-like domain-containing protein</fullName>
    </recommendedName>
</protein>
<feature type="region of interest" description="Disordered" evidence="1">
    <location>
        <begin position="598"/>
        <end position="655"/>
    </location>
</feature>
<sequence length="1478" mass="160476">MANTHQLVVGSAACCLLFVLVVLVVEIVLFVLIAKVVLDVLVVGGLQIWLAVLITPLVVVEMCPHVVWSHTRLRGGLDLGRRLVVSWQATVVSTMSAQLTTRYCTELLREFTEAVTAETLMNFCLHRMVLIAQGVGGLGLAHRAEYADKVTERSMAAQVCSFDRKLHLAGEQVDLFRDLNDFATGGLPAKLLICFIQYLWLCTILKDIENTFSIMTAVWRIPKGRFTRMVLADLRDDNDDIESTSSSSSDRDHGTDLAGFMKVVRIISMALLRKILVITAVGIPKTCLAVLLYLVGAMWLANTINFSELILNGVALAFVLEFDEVLYSVFVPRRSKTLMSNLEPLPFRRPNPGSAWSGTCSVSTVVFIIVVMFAVYFLLLQRVFWELEMGHSIVCSGNQDFIYAVNPATQMVHVASTTGENVYTDTEEIIAQVAQVVIHDHPYWDGFVDQAIFDATVSDFDRAVHAHGTAAASFDSIIQMSVSSMAEAALTLPCRDLASGQSQEASLKTLQVLLARDGLVSNISSCSGIPRDYCAYQNKTWLRAICPRHCRCEETLLSNTGFFQMPEFGCPSQCETFKAAKNEIDFRFQLTKLKTARRLHAREPDEADQRLREASEAADQRRLSPDDPSDIANLSATSTETTTPRDPDWTVADPEGSRNSIVLTSVFEGCADLQAADFSFGGGCSDSNGETRLDKNGNDCTVYALAPEGCGSADDDDFRAAEHCCACGGGHGDVKSSLECYDHFTEACWRLPPKAIVFVLYVRGLFEYSMRVPGFREGVANVVETDYAGIAPEEATQIELIEQIATGEMARSLAGGSWDLVPGLPHPRGLTGCDFLASYEVTSLLNLDLCADGVHQHIKFLCPVACGCDESKGLDECPATCVLTGCYGDAAEEACAHVHPWYSEECIAGYHNDGGLPTCYECTDGETRRRRSTSCTECPDGHYDLGNLDDCSQCLDGQTRRRRSTSCTDCDPGTYDAGDNDQCTSCLGGTTRRRRATACTDCPGGTYKSENMTSDECAAALSCSTTRRRSAVCTDCHPGYYNDGSSDDCVQCEGGSTRRRAVVGGAVECTPCEAGKRDDGDSDDCSDVPCPANSVVIAGGNGVADGCVCDAGYVGSIRATPEYPYYSGRCERIPVHTRDDGYCQWPITADQDLCSFAAQELGLTTSAYVTVDTDEWGLHGCAVGSSLQARPTLNIAGVYYCGYGGSTCVCIGTGNETTCADREPNTGCPQEGHSWNVWYDDCYLGDSAESCCGCKGGGVYTKQLYELCADTNDGAMSYAQEGTDLSGCLKWDWYPSTCEWAAYYDDTDFSPADMCCACGGGRRWTTSASSTTSVSTTSESSTTTGHTTTESSTLTSTTGTSSTMSSSTTEHTTSATSTTNPFIVSGDCTSSDGCVRSANYPYDYGNSESCIITLRSASVWLTPTWFYTEENYDWVQLNGAAWYSGYGWNGDDPFEVTSTIYWTSDFAVTRSGWQFCLA</sequence>
<dbReference type="EMBL" id="CAUYUJ010016217">
    <property type="protein sequence ID" value="CAK0862993.1"/>
    <property type="molecule type" value="Genomic_DNA"/>
</dbReference>
<organism evidence="4 5">
    <name type="scientific">Prorocentrum cordatum</name>
    <dbReference type="NCBI Taxonomy" id="2364126"/>
    <lineage>
        <taxon>Eukaryota</taxon>
        <taxon>Sar</taxon>
        <taxon>Alveolata</taxon>
        <taxon>Dinophyceae</taxon>
        <taxon>Prorocentrales</taxon>
        <taxon>Prorocentraceae</taxon>
        <taxon>Prorocentrum</taxon>
    </lineage>
</organism>
<feature type="transmembrane region" description="Helical" evidence="2">
    <location>
        <begin position="353"/>
        <end position="379"/>
    </location>
</feature>
<feature type="transmembrane region" description="Helical" evidence="2">
    <location>
        <begin position="275"/>
        <end position="301"/>
    </location>
</feature>
<feature type="compositionally biased region" description="Basic and acidic residues" evidence="1">
    <location>
        <begin position="601"/>
        <end position="625"/>
    </location>
</feature>
<feature type="transmembrane region" description="Helical" evidence="2">
    <location>
        <begin position="46"/>
        <end position="68"/>
    </location>
</feature>
<evidence type="ECO:0000259" key="3">
    <source>
        <dbReference type="SMART" id="SM00181"/>
    </source>
</evidence>
<keyword evidence="2" id="KW-0472">Membrane</keyword>
<dbReference type="Proteomes" id="UP001189429">
    <property type="component" value="Unassembled WGS sequence"/>
</dbReference>
<evidence type="ECO:0000313" key="4">
    <source>
        <dbReference type="EMBL" id="CAK0862993.1"/>
    </source>
</evidence>
<name>A0ABN9USH1_9DINO</name>
<dbReference type="SUPFAM" id="SSF57184">
    <property type="entry name" value="Growth factor receptor domain"/>
    <property type="match status" value="2"/>
</dbReference>
<keyword evidence="2" id="KW-1133">Transmembrane helix</keyword>
<accession>A0ABN9USH1</accession>
<dbReference type="SMART" id="SM00181">
    <property type="entry name" value="EGF"/>
    <property type="match status" value="3"/>
</dbReference>
<reference evidence="4" key="1">
    <citation type="submission" date="2023-10" db="EMBL/GenBank/DDBJ databases">
        <authorList>
            <person name="Chen Y."/>
            <person name="Shah S."/>
            <person name="Dougan E. K."/>
            <person name="Thang M."/>
            <person name="Chan C."/>
        </authorList>
    </citation>
    <scope>NUCLEOTIDE SEQUENCE [LARGE SCALE GENOMIC DNA]</scope>
</reference>
<feature type="compositionally biased region" description="Polar residues" evidence="1">
    <location>
        <begin position="632"/>
        <end position="642"/>
    </location>
</feature>
<dbReference type="SUPFAM" id="SSF49854">
    <property type="entry name" value="Spermadhesin, CUB domain"/>
    <property type="match status" value="1"/>
</dbReference>
<feature type="compositionally biased region" description="Low complexity" evidence="1">
    <location>
        <begin position="1325"/>
        <end position="1378"/>
    </location>
</feature>